<evidence type="ECO:0000256" key="1">
    <source>
        <dbReference type="ARBA" id="ARBA00022679"/>
    </source>
</evidence>
<dbReference type="GO" id="GO:0009103">
    <property type="term" value="P:lipopolysaccharide biosynthetic process"/>
    <property type="evidence" value="ECO:0007669"/>
    <property type="project" value="UniProtKB-UniRule"/>
</dbReference>
<comment type="catalytic activity">
    <reaction evidence="4">
        <text>3-deoxy-alpha-D-manno-oct-2-ulosonate + CTP = CMP-3-deoxy-beta-D-manno-octulosonate + diphosphate</text>
        <dbReference type="Rhea" id="RHEA:23448"/>
        <dbReference type="ChEBI" id="CHEBI:33019"/>
        <dbReference type="ChEBI" id="CHEBI:37563"/>
        <dbReference type="ChEBI" id="CHEBI:85986"/>
        <dbReference type="ChEBI" id="CHEBI:85987"/>
        <dbReference type="EC" id="2.7.7.38"/>
    </reaction>
</comment>
<dbReference type="PATRIC" id="fig|1547436.3.peg.1150"/>
<comment type="similarity">
    <text evidence="4">Belongs to the KdsB family.</text>
</comment>
<comment type="pathway">
    <text evidence="4">Nucleotide-sugar biosynthesis; CMP-3-deoxy-D-manno-octulosonate biosynthesis; CMP-3-deoxy-D-manno-octulosonate from 3-deoxy-D-manno-octulosonate and CTP: step 1/1.</text>
</comment>
<evidence type="ECO:0000313" key="6">
    <source>
        <dbReference type="Proteomes" id="UP000050827"/>
    </source>
</evidence>
<dbReference type="CDD" id="cd02517">
    <property type="entry name" value="CMP-KDO-Synthetase"/>
    <property type="match status" value="1"/>
</dbReference>
<dbReference type="PANTHER" id="PTHR42866">
    <property type="entry name" value="3-DEOXY-MANNO-OCTULOSONATE CYTIDYLYLTRANSFERASE"/>
    <property type="match status" value="1"/>
</dbReference>
<evidence type="ECO:0000313" key="5">
    <source>
        <dbReference type="EMBL" id="KQC29414.1"/>
    </source>
</evidence>
<dbReference type="Pfam" id="PF02348">
    <property type="entry name" value="CTP_transf_3"/>
    <property type="match status" value="1"/>
</dbReference>
<keyword evidence="1 4" id="KW-0808">Transferase</keyword>
<dbReference type="HAMAP" id="MF_00057">
    <property type="entry name" value="KdsB"/>
    <property type="match status" value="1"/>
</dbReference>
<dbReference type="Gene3D" id="3.90.550.10">
    <property type="entry name" value="Spore Coat Polysaccharide Biosynthesis Protein SpsA, Chain A"/>
    <property type="match status" value="1"/>
</dbReference>
<dbReference type="SUPFAM" id="SSF53448">
    <property type="entry name" value="Nucleotide-diphospho-sugar transferases"/>
    <property type="match status" value="1"/>
</dbReference>
<evidence type="ECO:0000256" key="4">
    <source>
        <dbReference type="HAMAP-Rule" id="MF_00057"/>
    </source>
</evidence>
<reference evidence="5 6" key="1">
    <citation type="submission" date="2015-04" db="EMBL/GenBank/DDBJ databases">
        <title>Complete genome of flavobacterium.</title>
        <authorList>
            <person name="Kwon Y.M."/>
            <person name="Kim S.-J."/>
        </authorList>
    </citation>
    <scope>NUCLEOTIDE SEQUENCE [LARGE SCALE GENOMIC DNA]</scope>
    <source>
        <strain evidence="5 6">DK169</strain>
    </source>
</reference>
<comment type="caution">
    <text evidence="5">The sequence shown here is derived from an EMBL/GenBank/DDBJ whole genome shotgun (WGS) entry which is preliminary data.</text>
</comment>
<dbReference type="PANTHER" id="PTHR42866:SF2">
    <property type="entry name" value="3-DEOXY-MANNO-OCTULOSONATE CYTIDYLYLTRANSFERASE, MITOCHONDRIAL"/>
    <property type="match status" value="1"/>
</dbReference>
<keyword evidence="6" id="KW-1185">Reference proteome</keyword>
<dbReference type="InterPro" id="IPR003329">
    <property type="entry name" value="Cytidylyl_trans"/>
</dbReference>
<gene>
    <name evidence="4" type="primary">kdsB</name>
    <name evidence="5" type="ORF">AAY42_05535</name>
</gene>
<dbReference type="EC" id="2.7.7.38" evidence="4"/>
<dbReference type="NCBIfam" id="NF003952">
    <property type="entry name" value="PRK05450.1-5"/>
    <property type="match status" value="1"/>
</dbReference>
<sequence>MKIISMIPARYQASRFPAKLMQDLEGKPVIVRTYEAAVQTGLFDEVYVVTDSKIIFDTISEVGGQVLMSKEEHESGSDRIAEAVVEMDVDIVINVQGDEPFIDSESLKKVIEVFKTDSKKEIDLASLMTPISDWEEISNPNTVKVIVDTNDFALYFSRSPIPYPRDETIEATYYKHKGIYAFRKRALIDFQRLPMLPLEAKEKIEAIRFLEYGKKIKMVETHVTGIEIDTPEDLERAKKAWK</sequence>
<organism evidence="5 6">
    <name type="scientific">Flagellimonas eckloniae</name>
    <dbReference type="NCBI Taxonomy" id="346185"/>
    <lineage>
        <taxon>Bacteria</taxon>
        <taxon>Pseudomonadati</taxon>
        <taxon>Bacteroidota</taxon>
        <taxon>Flavobacteriia</taxon>
        <taxon>Flavobacteriales</taxon>
        <taxon>Flavobacteriaceae</taxon>
        <taxon>Flagellimonas</taxon>
    </lineage>
</organism>
<keyword evidence="2 4" id="KW-0548">Nucleotidyltransferase</keyword>
<dbReference type="NCBIfam" id="TIGR00466">
    <property type="entry name" value="kdsB"/>
    <property type="match status" value="1"/>
</dbReference>
<dbReference type="Proteomes" id="UP000050827">
    <property type="component" value="Unassembled WGS sequence"/>
</dbReference>
<dbReference type="AlphaFoldDB" id="A0A0Q1CF95"/>
<keyword evidence="3 4" id="KW-0448">Lipopolysaccharide biosynthesis</keyword>
<evidence type="ECO:0000256" key="3">
    <source>
        <dbReference type="ARBA" id="ARBA00022985"/>
    </source>
</evidence>
<protein>
    <recommendedName>
        <fullName evidence="4">3-deoxy-manno-octulosonate cytidylyltransferase</fullName>
        <ecNumber evidence="4">2.7.7.38</ecNumber>
    </recommendedName>
    <alternativeName>
        <fullName evidence="4">CMP-2-keto-3-deoxyoctulosonic acid synthase</fullName>
        <shortName evidence="4">CKS</shortName>
        <shortName evidence="4">CMP-KDO synthase</shortName>
    </alternativeName>
</protein>
<dbReference type="STRING" id="346185.AAY42_05535"/>
<evidence type="ECO:0000256" key="2">
    <source>
        <dbReference type="ARBA" id="ARBA00022695"/>
    </source>
</evidence>
<comment type="function">
    <text evidence="4">Activates KDO (a required 8-carbon sugar) for incorporation into bacterial lipopolysaccharide in Gram-negative bacteria.</text>
</comment>
<accession>A0A0Q1CF95</accession>
<dbReference type="InterPro" id="IPR004528">
    <property type="entry name" value="KdsB"/>
</dbReference>
<dbReference type="GO" id="GO:0033468">
    <property type="term" value="P:CMP-keto-3-deoxy-D-manno-octulosonic acid biosynthetic process"/>
    <property type="evidence" value="ECO:0007669"/>
    <property type="project" value="UniProtKB-UniRule"/>
</dbReference>
<dbReference type="InterPro" id="IPR029044">
    <property type="entry name" value="Nucleotide-diphossugar_trans"/>
</dbReference>
<dbReference type="UniPathway" id="UPA00358">
    <property type="reaction ID" value="UER00476"/>
</dbReference>
<name>A0A0Q1CF95_9FLAO</name>
<dbReference type="EMBL" id="LCTZ01000002">
    <property type="protein sequence ID" value="KQC29414.1"/>
    <property type="molecule type" value="Genomic_DNA"/>
</dbReference>
<comment type="subcellular location">
    <subcellularLocation>
        <location evidence="4">Cytoplasm</location>
    </subcellularLocation>
</comment>
<keyword evidence="4" id="KW-0963">Cytoplasm</keyword>
<proteinExistence type="inferred from homology"/>
<dbReference type="NCBIfam" id="NF009905">
    <property type="entry name" value="PRK13368.1"/>
    <property type="match status" value="1"/>
</dbReference>
<dbReference type="GO" id="GO:0005829">
    <property type="term" value="C:cytosol"/>
    <property type="evidence" value="ECO:0007669"/>
    <property type="project" value="TreeGrafter"/>
</dbReference>
<dbReference type="OrthoDB" id="9815559at2"/>
<dbReference type="GO" id="GO:0008690">
    <property type="term" value="F:3-deoxy-manno-octulosonate cytidylyltransferase activity"/>
    <property type="evidence" value="ECO:0007669"/>
    <property type="project" value="UniProtKB-UniRule"/>
</dbReference>